<dbReference type="Proteomes" id="UP000644610">
    <property type="component" value="Unassembled WGS sequence"/>
</dbReference>
<sequence length="329" mass="36023">MEQLKERRVRRAGLVLEIGQVTGEVTIALDLDAGEFVRVPAPPPGAQIRSLSHDGTYALLMTPPSGTEWSITPDLTHLVYTPHPGGPQPSKVGILTLENGEQRWFDTPDYETDVDATLSPDGKTIATLSTDEEDSEGAYTVVSLMGAASGQRRRLWEGHGVASPDINGLCWSPDGKLIAATYVNWYDEFDDDDWETVIIDVGDGSVRWGPHPHAYIPGGTYLTWPSDHEFCYRSDIDDGASLHRVDLKTGQDHPSPGLAGRVWGLVDGRHIQQVTFGEDPAATTNEFYTTNLEGTGRSHLFTMHPRVQIQGFHLAPGTLQEFAPDLGLL</sequence>
<dbReference type="Gene3D" id="2.120.10.30">
    <property type="entry name" value="TolB, C-terminal domain"/>
    <property type="match status" value="1"/>
</dbReference>
<proteinExistence type="predicted"/>
<dbReference type="AlphaFoldDB" id="A0A8J3UQ38"/>
<protein>
    <recommendedName>
        <fullName evidence="3">S9 family peptidase</fullName>
    </recommendedName>
</protein>
<dbReference type="EMBL" id="BOOQ01000033">
    <property type="protein sequence ID" value="GII48685.1"/>
    <property type="molecule type" value="Genomic_DNA"/>
</dbReference>
<evidence type="ECO:0000313" key="2">
    <source>
        <dbReference type="Proteomes" id="UP000644610"/>
    </source>
</evidence>
<name>A0A8J3UQ38_9ACTN</name>
<gene>
    <name evidence="1" type="ORF">Psi02_51090</name>
</gene>
<evidence type="ECO:0008006" key="3">
    <source>
        <dbReference type="Google" id="ProtNLM"/>
    </source>
</evidence>
<dbReference type="RefSeq" id="WP_203978141.1">
    <property type="nucleotide sequence ID" value="NZ_BAAAKY010000026.1"/>
</dbReference>
<evidence type="ECO:0000313" key="1">
    <source>
        <dbReference type="EMBL" id="GII48685.1"/>
    </source>
</evidence>
<keyword evidence="2" id="KW-1185">Reference proteome</keyword>
<dbReference type="InterPro" id="IPR011042">
    <property type="entry name" value="6-blade_b-propeller_TolB-like"/>
</dbReference>
<reference evidence="1" key="1">
    <citation type="submission" date="2021-01" db="EMBL/GenBank/DDBJ databases">
        <title>Whole genome shotgun sequence of Planotetraspora silvatica NBRC 100141.</title>
        <authorList>
            <person name="Komaki H."/>
            <person name="Tamura T."/>
        </authorList>
    </citation>
    <scope>NUCLEOTIDE SEQUENCE</scope>
    <source>
        <strain evidence="1">NBRC 100141</strain>
    </source>
</reference>
<organism evidence="1 2">
    <name type="scientific">Planotetraspora silvatica</name>
    <dbReference type="NCBI Taxonomy" id="234614"/>
    <lineage>
        <taxon>Bacteria</taxon>
        <taxon>Bacillati</taxon>
        <taxon>Actinomycetota</taxon>
        <taxon>Actinomycetes</taxon>
        <taxon>Streptosporangiales</taxon>
        <taxon>Streptosporangiaceae</taxon>
        <taxon>Planotetraspora</taxon>
    </lineage>
</organism>
<accession>A0A8J3UQ38</accession>
<dbReference type="SUPFAM" id="SSF82171">
    <property type="entry name" value="DPP6 N-terminal domain-like"/>
    <property type="match status" value="1"/>
</dbReference>
<comment type="caution">
    <text evidence="1">The sequence shown here is derived from an EMBL/GenBank/DDBJ whole genome shotgun (WGS) entry which is preliminary data.</text>
</comment>